<dbReference type="InterPro" id="IPR036291">
    <property type="entry name" value="NAD(P)-bd_dom_sf"/>
</dbReference>
<dbReference type="Gene3D" id="3.90.180.10">
    <property type="entry name" value="Medium-chain alcohol dehydrogenases, catalytic domain"/>
    <property type="match status" value="1"/>
</dbReference>
<gene>
    <name evidence="7" type="ORF">LTR09_012882</name>
</gene>
<dbReference type="PANTHER" id="PTHR43350:SF11">
    <property type="entry name" value="ENOYL REDUCTASE (ER) DOMAIN-CONTAINING PROTEIN"/>
    <property type="match status" value="1"/>
</dbReference>
<dbReference type="EMBL" id="JAWDJX010000205">
    <property type="protein sequence ID" value="KAK3045544.1"/>
    <property type="molecule type" value="Genomic_DNA"/>
</dbReference>
<evidence type="ECO:0000259" key="6">
    <source>
        <dbReference type="Pfam" id="PF00107"/>
    </source>
</evidence>
<dbReference type="PANTHER" id="PTHR43350">
    <property type="entry name" value="NAD-DEPENDENT ALCOHOL DEHYDROGENASE"/>
    <property type="match status" value="1"/>
</dbReference>
<keyword evidence="8" id="KW-1185">Reference proteome</keyword>
<keyword evidence="4" id="KW-0862">Zinc</keyword>
<dbReference type="Pfam" id="PF00107">
    <property type="entry name" value="ADH_zinc_N"/>
    <property type="match status" value="1"/>
</dbReference>
<dbReference type="GO" id="GO:0016491">
    <property type="term" value="F:oxidoreductase activity"/>
    <property type="evidence" value="ECO:0007669"/>
    <property type="project" value="UniProtKB-KW"/>
</dbReference>
<evidence type="ECO:0000313" key="8">
    <source>
        <dbReference type="Proteomes" id="UP001271007"/>
    </source>
</evidence>
<evidence type="ECO:0000256" key="2">
    <source>
        <dbReference type="ARBA" id="ARBA00008072"/>
    </source>
</evidence>
<sequence>MNALDVQSGATVAVFGTGAVGLAAVMAAKVRGAGIIIGVDTNAGRLELAKELGATHVVNSSGVELVGKIEAACQSQGLMYGVDTTGVPRVIEHMVHCLGPLGKALTLGAPPPESKVQIDVLSHLAKGRQYIGCNQGNSVANQMVPYLIDQHRRGRFPLERLVKTYDIDNFQIAIEDAKAGNCIKPVILWSNGKRPLQ</sequence>
<dbReference type="SUPFAM" id="SSF51735">
    <property type="entry name" value="NAD(P)-binding Rossmann-fold domains"/>
    <property type="match status" value="1"/>
</dbReference>
<proteinExistence type="inferred from homology"/>
<dbReference type="InterPro" id="IPR013149">
    <property type="entry name" value="ADH-like_C"/>
</dbReference>
<dbReference type="AlphaFoldDB" id="A0AAJ0D488"/>
<evidence type="ECO:0000256" key="4">
    <source>
        <dbReference type="ARBA" id="ARBA00022833"/>
    </source>
</evidence>
<dbReference type="GO" id="GO:0046872">
    <property type="term" value="F:metal ion binding"/>
    <property type="evidence" value="ECO:0007669"/>
    <property type="project" value="UniProtKB-KW"/>
</dbReference>
<protein>
    <recommendedName>
        <fullName evidence="6">Alcohol dehydrogenase-like C-terminal domain-containing protein</fullName>
    </recommendedName>
</protein>
<dbReference type="Proteomes" id="UP001271007">
    <property type="component" value="Unassembled WGS sequence"/>
</dbReference>
<keyword evidence="5" id="KW-0560">Oxidoreductase</keyword>
<comment type="caution">
    <text evidence="7">The sequence shown here is derived from an EMBL/GenBank/DDBJ whole genome shotgun (WGS) entry which is preliminary data.</text>
</comment>
<dbReference type="Gene3D" id="3.40.50.720">
    <property type="entry name" value="NAD(P)-binding Rossmann-like Domain"/>
    <property type="match status" value="1"/>
</dbReference>
<feature type="domain" description="Alcohol dehydrogenase-like C-terminal" evidence="6">
    <location>
        <begin position="19"/>
        <end position="142"/>
    </location>
</feature>
<reference evidence="7" key="1">
    <citation type="submission" date="2023-04" db="EMBL/GenBank/DDBJ databases">
        <title>Black Yeasts Isolated from many extreme environments.</title>
        <authorList>
            <person name="Coleine C."/>
            <person name="Stajich J.E."/>
            <person name="Selbmann L."/>
        </authorList>
    </citation>
    <scope>NUCLEOTIDE SEQUENCE</scope>
    <source>
        <strain evidence="7">CCFEE 5312</strain>
    </source>
</reference>
<keyword evidence="3" id="KW-0479">Metal-binding</keyword>
<evidence type="ECO:0000256" key="5">
    <source>
        <dbReference type="ARBA" id="ARBA00023002"/>
    </source>
</evidence>
<evidence type="ECO:0000256" key="3">
    <source>
        <dbReference type="ARBA" id="ARBA00022723"/>
    </source>
</evidence>
<comment type="cofactor">
    <cofactor evidence="1">
        <name>Zn(2+)</name>
        <dbReference type="ChEBI" id="CHEBI:29105"/>
    </cofactor>
</comment>
<name>A0AAJ0D488_9PEZI</name>
<evidence type="ECO:0000313" key="7">
    <source>
        <dbReference type="EMBL" id="KAK3045544.1"/>
    </source>
</evidence>
<evidence type="ECO:0000256" key="1">
    <source>
        <dbReference type="ARBA" id="ARBA00001947"/>
    </source>
</evidence>
<accession>A0AAJ0D488</accession>
<comment type="similarity">
    <text evidence="2">Belongs to the zinc-containing alcohol dehydrogenase family.</text>
</comment>
<organism evidence="7 8">
    <name type="scientific">Extremus antarcticus</name>
    <dbReference type="NCBI Taxonomy" id="702011"/>
    <lineage>
        <taxon>Eukaryota</taxon>
        <taxon>Fungi</taxon>
        <taxon>Dikarya</taxon>
        <taxon>Ascomycota</taxon>
        <taxon>Pezizomycotina</taxon>
        <taxon>Dothideomycetes</taxon>
        <taxon>Dothideomycetidae</taxon>
        <taxon>Mycosphaerellales</taxon>
        <taxon>Extremaceae</taxon>
        <taxon>Extremus</taxon>
    </lineage>
</organism>
<dbReference type="FunFam" id="3.40.50.720:FF:000003">
    <property type="entry name" value="S-(hydroxymethyl)glutathione dehydrogenase"/>
    <property type="match status" value="1"/>
</dbReference>